<comment type="caution">
    <text evidence="2">The sequence shown here is derived from an EMBL/GenBank/DDBJ whole genome shotgun (WGS) entry which is preliminary data.</text>
</comment>
<evidence type="ECO:0000256" key="1">
    <source>
        <dbReference type="SAM" id="MobiDB-lite"/>
    </source>
</evidence>
<protein>
    <submittedName>
        <fullName evidence="2">Uncharacterized protein</fullName>
    </submittedName>
</protein>
<name>A0A2C5X4D8_9PEZI</name>
<feature type="region of interest" description="Disordered" evidence="1">
    <location>
        <begin position="258"/>
        <end position="284"/>
    </location>
</feature>
<organism evidence="2 3">
    <name type="scientific">Ceratocystis fimbriata CBS 114723</name>
    <dbReference type="NCBI Taxonomy" id="1035309"/>
    <lineage>
        <taxon>Eukaryota</taxon>
        <taxon>Fungi</taxon>
        <taxon>Dikarya</taxon>
        <taxon>Ascomycota</taxon>
        <taxon>Pezizomycotina</taxon>
        <taxon>Sordariomycetes</taxon>
        <taxon>Hypocreomycetidae</taxon>
        <taxon>Microascales</taxon>
        <taxon>Ceratocystidaceae</taxon>
        <taxon>Ceratocystis</taxon>
    </lineage>
</organism>
<evidence type="ECO:0000313" key="3">
    <source>
        <dbReference type="Proteomes" id="UP000222788"/>
    </source>
</evidence>
<proteinExistence type="predicted"/>
<reference evidence="2 3" key="2">
    <citation type="journal article" date="2013" name="IMA Fungus">
        <title>IMA Genome-F 1: Ceratocystis fimbriata: Draft nuclear genome sequence for the plant pathogen, Ceratocystis fimbriata.</title>
        <authorList>
            <person name="Wilken P.M."/>
            <person name="Steenkamp E.T."/>
            <person name="Wingfield M.J."/>
            <person name="de Beer Z.W."/>
            <person name="Wingfield B.D."/>
        </authorList>
    </citation>
    <scope>NUCLEOTIDE SEQUENCE [LARGE SCALE GENOMIC DNA]</scope>
    <source>
        <strain evidence="2 3">CBS 114723</strain>
    </source>
</reference>
<accession>A0A2C5X4D8</accession>
<evidence type="ECO:0000313" key="2">
    <source>
        <dbReference type="EMBL" id="PHH52893.1"/>
    </source>
</evidence>
<dbReference type="Proteomes" id="UP000222788">
    <property type="component" value="Unassembled WGS sequence"/>
</dbReference>
<sequence length="284" mass="32162">MENSKLKLAEWEKRRAPNYIWTTDIVDQATYQNGYSLLAEALTNLANAEECFNSIYTLWKPWTLMHQPHQYHGTYDDLYHPLDDLIDAGMCPAAADGYEALALCLKKIDGAYSLSCAADAHGRESALRRDFEIQLGLAVDYVHQRFWALPPTRRTQFITGSKPGGLSTSLMTECAAAITRRRDMCRYLKSGTGENFWAYKKRMHMPVEHLSSLPAAEGPKTLPFYDWWRDSPLKNPSALPVGELDLRSSKKRRNILGFDSISEEEEPGIERQAASGQTPLSRQV</sequence>
<dbReference type="EMBL" id="APWK03000055">
    <property type="protein sequence ID" value="PHH52893.1"/>
    <property type="molecule type" value="Genomic_DNA"/>
</dbReference>
<feature type="compositionally biased region" description="Polar residues" evidence="1">
    <location>
        <begin position="274"/>
        <end position="284"/>
    </location>
</feature>
<gene>
    <name evidence="2" type="ORF">CFIMG_008341RA00001</name>
</gene>
<dbReference type="AlphaFoldDB" id="A0A2C5X4D8"/>
<keyword evidence="3" id="KW-1185">Reference proteome</keyword>
<reference evidence="2 3" key="1">
    <citation type="journal article" date="2013" name="Fungal Biol.">
        <title>Analysis of microsatellite markers in the genome of the plant pathogen Ceratocystis fimbriata.</title>
        <authorList>
            <person name="Simpson M.C."/>
            <person name="Wilken P.M."/>
            <person name="Coetzee M.P."/>
            <person name="Wingfield M.J."/>
            <person name="Wingfield B.D."/>
        </authorList>
    </citation>
    <scope>NUCLEOTIDE SEQUENCE [LARGE SCALE GENOMIC DNA]</scope>
    <source>
        <strain evidence="2 3">CBS 114723</strain>
    </source>
</reference>